<feature type="chain" id="PRO_5009312762" evidence="1">
    <location>
        <begin position="21"/>
        <end position="186"/>
    </location>
</feature>
<dbReference type="Proteomes" id="UP000095287">
    <property type="component" value="Unplaced"/>
</dbReference>
<reference evidence="3" key="1">
    <citation type="submission" date="2016-11" db="UniProtKB">
        <authorList>
            <consortium name="WormBaseParasite"/>
        </authorList>
    </citation>
    <scope>IDENTIFICATION</scope>
</reference>
<evidence type="ECO:0000313" key="3">
    <source>
        <dbReference type="WBParaSite" id="L893_g21124.t1"/>
    </source>
</evidence>
<dbReference type="WBParaSite" id="L893_g21124.t1">
    <property type="protein sequence ID" value="L893_g21124.t1"/>
    <property type="gene ID" value="L893_g21124"/>
</dbReference>
<keyword evidence="2" id="KW-1185">Reference proteome</keyword>
<name>A0A1I7YZ12_9BILA</name>
<evidence type="ECO:0000313" key="2">
    <source>
        <dbReference type="Proteomes" id="UP000095287"/>
    </source>
</evidence>
<evidence type="ECO:0000256" key="1">
    <source>
        <dbReference type="SAM" id="SignalP"/>
    </source>
</evidence>
<feature type="signal peptide" evidence="1">
    <location>
        <begin position="1"/>
        <end position="20"/>
    </location>
</feature>
<keyword evidence="1" id="KW-0732">Signal</keyword>
<sequence length="186" mass="20711">MTPPLTYSFLVSSPFLFSLALHSTYNIFTLEASTSASPVQSLLFVLRPLCIELFKTYDFTPPAGASTHPATTSSPPDSKRHLHQKINNSPLFTLCFAPGDSIAVSARPATQAALSSSANNCARAKGQPRGFPRTTVAAWKHRRANRDQFEALRNNYYADTRCCLQRRPRPAKHRRRFPFARATDIV</sequence>
<accession>A0A1I7YZ12</accession>
<proteinExistence type="predicted"/>
<protein>
    <submittedName>
        <fullName evidence="3">Secreted protein</fullName>
    </submittedName>
</protein>
<organism evidence="2 3">
    <name type="scientific">Steinernema glaseri</name>
    <dbReference type="NCBI Taxonomy" id="37863"/>
    <lineage>
        <taxon>Eukaryota</taxon>
        <taxon>Metazoa</taxon>
        <taxon>Ecdysozoa</taxon>
        <taxon>Nematoda</taxon>
        <taxon>Chromadorea</taxon>
        <taxon>Rhabditida</taxon>
        <taxon>Tylenchina</taxon>
        <taxon>Panagrolaimomorpha</taxon>
        <taxon>Strongyloidoidea</taxon>
        <taxon>Steinernematidae</taxon>
        <taxon>Steinernema</taxon>
    </lineage>
</organism>
<dbReference type="AlphaFoldDB" id="A0A1I7YZ12"/>